<keyword evidence="1" id="KW-1133">Transmembrane helix</keyword>
<protein>
    <submittedName>
        <fullName evidence="2">Uncharacterized protein</fullName>
    </submittedName>
</protein>
<feature type="transmembrane region" description="Helical" evidence="1">
    <location>
        <begin position="18"/>
        <end position="37"/>
    </location>
</feature>
<keyword evidence="1" id="KW-0472">Membrane</keyword>
<dbReference type="EMBL" id="AVBG01000004">
    <property type="protein sequence ID" value="KGP91983.1"/>
    <property type="molecule type" value="Genomic_DNA"/>
</dbReference>
<dbReference type="OrthoDB" id="2972925at2"/>
<feature type="transmembrane region" description="Helical" evidence="1">
    <location>
        <begin position="44"/>
        <end position="62"/>
    </location>
</feature>
<proteinExistence type="predicted"/>
<reference evidence="2 3" key="1">
    <citation type="submission" date="2013-08" db="EMBL/GenBank/DDBJ databases">
        <title>Genome of Pontibacillus chungwhensis.</title>
        <authorList>
            <person name="Wang Q."/>
            <person name="Wang G."/>
        </authorList>
    </citation>
    <scope>NUCLEOTIDE SEQUENCE [LARGE SCALE GENOMIC DNA]</scope>
    <source>
        <strain evidence="2 3">BH030062</strain>
    </source>
</reference>
<sequence>MEQKQNMPMEAGWPWKDLIGFILCILLTAFSLGGALYSSYDHKFVLYILTGFSFVQAMIQLYKLQPQD</sequence>
<evidence type="ECO:0000256" key="1">
    <source>
        <dbReference type="SAM" id="Phobius"/>
    </source>
</evidence>
<comment type="caution">
    <text evidence="2">The sequence shown here is derived from an EMBL/GenBank/DDBJ whole genome shotgun (WGS) entry which is preliminary data.</text>
</comment>
<accession>A0A0A2UYY7</accession>
<dbReference type="eggNOG" id="COG3125">
    <property type="taxonomic scope" value="Bacteria"/>
</dbReference>
<dbReference type="AlphaFoldDB" id="A0A0A2UYY7"/>
<gene>
    <name evidence="2" type="ORF">N780_15380</name>
</gene>
<dbReference type="RefSeq" id="WP_052114929.1">
    <property type="nucleotide sequence ID" value="NZ_AVBG01000004.1"/>
</dbReference>
<dbReference type="STRING" id="1385513.N780_15380"/>
<evidence type="ECO:0000313" key="2">
    <source>
        <dbReference type="EMBL" id="KGP91983.1"/>
    </source>
</evidence>
<name>A0A0A2UYY7_9BACI</name>
<keyword evidence="3" id="KW-1185">Reference proteome</keyword>
<evidence type="ECO:0000313" key="3">
    <source>
        <dbReference type="Proteomes" id="UP000030153"/>
    </source>
</evidence>
<organism evidence="2 3">
    <name type="scientific">Pontibacillus chungwhensis BH030062</name>
    <dbReference type="NCBI Taxonomy" id="1385513"/>
    <lineage>
        <taxon>Bacteria</taxon>
        <taxon>Bacillati</taxon>
        <taxon>Bacillota</taxon>
        <taxon>Bacilli</taxon>
        <taxon>Bacillales</taxon>
        <taxon>Bacillaceae</taxon>
        <taxon>Pontibacillus</taxon>
    </lineage>
</organism>
<keyword evidence="1" id="KW-0812">Transmembrane</keyword>
<dbReference type="Proteomes" id="UP000030153">
    <property type="component" value="Unassembled WGS sequence"/>
</dbReference>